<keyword evidence="1" id="KW-0732">Signal</keyword>
<dbReference type="Proteomes" id="UP000694545">
    <property type="component" value="Unplaced"/>
</dbReference>
<feature type="signal peptide" evidence="1">
    <location>
        <begin position="1"/>
        <end position="26"/>
    </location>
</feature>
<reference evidence="2" key="2">
    <citation type="submission" date="2025-09" db="UniProtKB">
        <authorList>
            <consortium name="Ensembl"/>
        </authorList>
    </citation>
    <scope>IDENTIFICATION</scope>
</reference>
<feature type="chain" id="PRO_5034100904" evidence="1">
    <location>
        <begin position="27"/>
        <end position="131"/>
    </location>
</feature>
<dbReference type="Ensembl" id="ENSVKKT00000002707.1">
    <property type="protein sequence ID" value="ENSVKKP00000002632.1"/>
    <property type="gene ID" value="ENSVKKG00000002086.1"/>
</dbReference>
<accession>A0A8D2IU47</accession>
<sequence length="131" mass="14420">MVAHFLGILLLSLLSILLLYWPVAEASWQPLGPSLARDAAPPPRSSEEKAAVDLDLAAKLLLLDELVSLENDVFETKKKRSFSGFGSPLDRLSAGSLDLKSRQRKVTQLPKRRFGLPLDRIGTNRLSDARG</sequence>
<evidence type="ECO:0000256" key="1">
    <source>
        <dbReference type="SAM" id="SignalP"/>
    </source>
</evidence>
<evidence type="ECO:0000313" key="2">
    <source>
        <dbReference type="Ensembl" id="ENSVKKP00000002632.1"/>
    </source>
</evidence>
<evidence type="ECO:0000313" key="3">
    <source>
        <dbReference type="Proteomes" id="UP000694545"/>
    </source>
</evidence>
<reference evidence="2" key="1">
    <citation type="submission" date="2025-08" db="UniProtKB">
        <authorList>
            <consortium name="Ensembl"/>
        </authorList>
    </citation>
    <scope>IDENTIFICATION</scope>
</reference>
<protein>
    <submittedName>
        <fullName evidence="2">Osteocrin</fullName>
    </submittedName>
</protein>
<keyword evidence="3" id="KW-1185">Reference proteome</keyword>
<name>A0A8D2IU47_VARKO</name>
<dbReference type="AlphaFoldDB" id="A0A8D2IU47"/>
<dbReference type="PANTHER" id="PTHR35353:SF1">
    <property type="entry name" value="OSTEOCRIN"/>
    <property type="match status" value="1"/>
</dbReference>
<dbReference type="InterPro" id="IPR021088">
    <property type="entry name" value="Osteocrin"/>
</dbReference>
<organism evidence="2 3">
    <name type="scientific">Varanus komodoensis</name>
    <name type="common">Komodo dragon</name>
    <dbReference type="NCBI Taxonomy" id="61221"/>
    <lineage>
        <taxon>Eukaryota</taxon>
        <taxon>Metazoa</taxon>
        <taxon>Chordata</taxon>
        <taxon>Craniata</taxon>
        <taxon>Vertebrata</taxon>
        <taxon>Euteleostomi</taxon>
        <taxon>Lepidosauria</taxon>
        <taxon>Squamata</taxon>
        <taxon>Bifurcata</taxon>
        <taxon>Unidentata</taxon>
        <taxon>Episquamata</taxon>
        <taxon>Toxicofera</taxon>
        <taxon>Anguimorpha</taxon>
        <taxon>Paleoanguimorpha</taxon>
        <taxon>Varanoidea</taxon>
        <taxon>Varanidae</taxon>
        <taxon>Varanus</taxon>
    </lineage>
</organism>
<dbReference type="GO" id="GO:0005102">
    <property type="term" value="F:signaling receptor binding"/>
    <property type="evidence" value="ECO:0007669"/>
    <property type="project" value="TreeGrafter"/>
</dbReference>
<dbReference type="GO" id="GO:0005615">
    <property type="term" value="C:extracellular space"/>
    <property type="evidence" value="ECO:0007669"/>
    <property type="project" value="TreeGrafter"/>
</dbReference>
<dbReference type="Pfam" id="PF11037">
    <property type="entry name" value="Musclin"/>
    <property type="match status" value="1"/>
</dbReference>
<dbReference type="GO" id="GO:0009755">
    <property type="term" value="P:hormone-mediated signaling pathway"/>
    <property type="evidence" value="ECO:0007669"/>
    <property type="project" value="TreeGrafter"/>
</dbReference>
<proteinExistence type="predicted"/>
<dbReference type="OMA" id="MVAHFLG"/>
<dbReference type="PANTHER" id="PTHR35353">
    <property type="entry name" value="OSTEOCRIN"/>
    <property type="match status" value="1"/>
</dbReference>